<dbReference type="CDD" id="cd01949">
    <property type="entry name" value="GGDEF"/>
    <property type="match status" value="1"/>
</dbReference>
<dbReference type="AlphaFoldDB" id="A0A7W6D7E5"/>
<feature type="transmembrane region" description="Helical" evidence="3">
    <location>
        <begin position="130"/>
        <end position="151"/>
    </location>
</feature>
<keyword evidence="3" id="KW-0472">Membrane</keyword>
<dbReference type="InterPro" id="IPR000160">
    <property type="entry name" value="GGDEF_dom"/>
</dbReference>
<dbReference type="GO" id="GO:0005886">
    <property type="term" value="C:plasma membrane"/>
    <property type="evidence" value="ECO:0007669"/>
    <property type="project" value="TreeGrafter"/>
</dbReference>
<dbReference type="NCBIfam" id="TIGR00254">
    <property type="entry name" value="GGDEF"/>
    <property type="match status" value="1"/>
</dbReference>
<evidence type="ECO:0000256" key="1">
    <source>
        <dbReference type="ARBA" id="ARBA00012528"/>
    </source>
</evidence>
<accession>A0A7W6D7E5</accession>
<feature type="transmembrane region" description="Helical" evidence="3">
    <location>
        <begin position="163"/>
        <end position="181"/>
    </location>
</feature>
<gene>
    <name evidence="5" type="ORF">GGR24_002259</name>
</gene>
<dbReference type="EC" id="2.7.7.65" evidence="1"/>
<organism evidence="5 6">
    <name type="scientific">Hansschlegelia beijingensis</name>
    <dbReference type="NCBI Taxonomy" id="1133344"/>
    <lineage>
        <taxon>Bacteria</taxon>
        <taxon>Pseudomonadati</taxon>
        <taxon>Pseudomonadota</taxon>
        <taxon>Alphaproteobacteria</taxon>
        <taxon>Hyphomicrobiales</taxon>
        <taxon>Methylopilaceae</taxon>
        <taxon>Hansschlegelia</taxon>
    </lineage>
</organism>
<dbReference type="FunFam" id="3.30.70.270:FF:000001">
    <property type="entry name" value="Diguanylate cyclase domain protein"/>
    <property type="match status" value="1"/>
</dbReference>
<dbReference type="SUPFAM" id="SSF55073">
    <property type="entry name" value="Nucleotide cyclase"/>
    <property type="match status" value="1"/>
</dbReference>
<feature type="transmembrane region" description="Helical" evidence="3">
    <location>
        <begin position="201"/>
        <end position="222"/>
    </location>
</feature>
<dbReference type="GO" id="GO:0043709">
    <property type="term" value="P:cell adhesion involved in single-species biofilm formation"/>
    <property type="evidence" value="ECO:0007669"/>
    <property type="project" value="TreeGrafter"/>
</dbReference>
<feature type="domain" description="GGDEF" evidence="4">
    <location>
        <begin position="284"/>
        <end position="415"/>
    </location>
</feature>
<dbReference type="GO" id="GO:1902201">
    <property type="term" value="P:negative regulation of bacterial-type flagellum-dependent cell motility"/>
    <property type="evidence" value="ECO:0007669"/>
    <property type="project" value="TreeGrafter"/>
</dbReference>
<reference evidence="5 6" key="1">
    <citation type="submission" date="2020-08" db="EMBL/GenBank/DDBJ databases">
        <title>Genomic Encyclopedia of Type Strains, Phase IV (KMG-IV): sequencing the most valuable type-strain genomes for metagenomic binning, comparative biology and taxonomic classification.</title>
        <authorList>
            <person name="Goeker M."/>
        </authorList>
    </citation>
    <scope>NUCLEOTIDE SEQUENCE [LARGE SCALE GENOMIC DNA]</scope>
    <source>
        <strain evidence="5 6">DSM 25481</strain>
    </source>
</reference>
<dbReference type="Pfam" id="PF20973">
    <property type="entry name" value="VUPS"/>
    <property type="match status" value="1"/>
</dbReference>
<dbReference type="Gene3D" id="3.30.70.270">
    <property type="match status" value="1"/>
</dbReference>
<dbReference type="InterPro" id="IPR043128">
    <property type="entry name" value="Rev_trsase/Diguanyl_cyclase"/>
</dbReference>
<feature type="transmembrane region" description="Helical" evidence="3">
    <location>
        <begin position="91"/>
        <end position="110"/>
    </location>
</feature>
<evidence type="ECO:0000259" key="4">
    <source>
        <dbReference type="PROSITE" id="PS50887"/>
    </source>
</evidence>
<evidence type="ECO:0000313" key="6">
    <source>
        <dbReference type="Proteomes" id="UP000528964"/>
    </source>
</evidence>
<feature type="transmembrane region" description="Helical" evidence="3">
    <location>
        <begin position="59"/>
        <end position="79"/>
    </location>
</feature>
<dbReference type="PANTHER" id="PTHR45138:SF9">
    <property type="entry name" value="DIGUANYLATE CYCLASE DGCM-RELATED"/>
    <property type="match status" value="1"/>
</dbReference>
<comment type="catalytic activity">
    <reaction evidence="2">
        <text>2 GTP = 3',3'-c-di-GMP + 2 diphosphate</text>
        <dbReference type="Rhea" id="RHEA:24898"/>
        <dbReference type="ChEBI" id="CHEBI:33019"/>
        <dbReference type="ChEBI" id="CHEBI:37565"/>
        <dbReference type="ChEBI" id="CHEBI:58805"/>
        <dbReference type="EC" id="2.7.7.65"/>
    </reaction>
</comment>
<evidence type="ECO:0000313" key="5">
    <source>
        <dbReference type="EMBL" id="MBB3973589.1"/>
    </source>
</evidence>
<keyword evidence="3" id="KW-0812">Transmembrane</keyword>
<dbReference type="SMART" id="SM00267">
    <property type="entry name" value="GGDEF"/>
    <property type="match status" value="1"/>
</dbReference>
<evidence type="ECO:0000256" key="3">
    <source>
        <dbReference type="SAM" id="Phobius"/>
    </source>
</evidence>
<evidence type="ECO:0000256" key="2">
    <source>
        <dbReference type="ARBA" id="ARBA00034247"/>
    </source>
</evidence>
<dbReference type="InterPro" id="IPR050469">
    <property type="entry name" value="Diguanylate_Cyclase"/>
</dbReference>
<comment type="caution">
    <text evidence="5">The sequence shown here is derived from an EMBL/GenBank/DDBJ whole genome shotgun (WGS) entry which is preliminary data.</text>
</comment>
<dbReference type="InterPro" id="IPR029787">
    <property type="entry name" value="Nucleotide_cyclase"/>
</dbReference>
<sequence>MGGVALLALQAIVYFGVMAALLRARRVYGVGLFVCALGVMHFLETYLAAVFFIELPFGLLSPGSTVLFSGKLMMFLLLYIREDAETVRQPIYGLFIGNLLLVVLALILRLHTTVVRLPGDAPNLQFVDQMGVLMVWGTLLLFIDCIALILLYENLARRLRRNVVLAAFLSAAAVLSFDQIAFYPALRLTSGVPFSALTGGWVAKIGAAALYSVLIGVYLRWIERDGQRRGSRGLRDVFETLTYRSRYEDLLRRSLIDELTGVRNRSAFEQMCRDWLERPAPDGQAVTLAMIDIDRFKAINDGLGHAAGDEVLRHVGRTLEANMRPGDLVFRYGGEEFALLLKGLSHNEALAFADRVRRAVASEVRAVDGGSVTVSIGVASSAFGSGNLRSLLDRADQRLYEAKRRGRDRVVGDPAPRLTIAD</sequence>
<proteinExistence type="predicted"/>
<dbReference type="PROSITE" id="PS50887">
    <property type="entry name" value="GGDEF"/>
    <property type="match status" value="1"/>
</dbReference>
<name>A0A7W6D7E5_9HYPH</name>
<dbReference type="InterPro" id="IPR048533">
    <property type="entry name" value="VUPS"/>
</dbReference>
<protein>
    <recommendedName>
        <fullName evidence="1">diguanylate cyclase</fullName>
        <ecNumber evidence="1">2.7.7.65</ecNumber>
    </recommendedName>
</protein>
<dbReference type="Proteomes" id="UP000528964">
    <property type="component" value="Unassembled WGS sequence"/>
</dbReference>
<keyword evidence="6" id="KW-1185">Reference proteome</keyword>
<dbReference type="RefSeq" id="WP_183395447.1">
    <property type="nucleotide sequence ID" value="NZ_JACIDR010000003.1"/>
</dbReference>
<dbReference type="EMBL" id="JACIDR010000003">
    <property type="protein sequence ID" value="MBB3973589.1"/>
    <property type="molecule type" value="Genomic_DNA"/>
</dbReference>
<feature type="transmembrane region" description="Helical" evidence="3">
    <location>
        <begin position="31"/>
        <end position="53"/>
    </location>
</feature>
<feature type="transmembrane region" description="Helical" evidence="3">
    <location>
        <begin position="6"/>
        <end position="24"/>
    </location>
</feature>
<keyword evidence="3" id="KW-1133">Transmembrane helix</keyword>
<dbReference type="Pfam" id="PF00990">
    <property type="entry name" value="GGDEF"/>
    <property type="match status" value="1"/>
</dbReference>
<dbReference type="PANTHER" id="PTHR45138">
    <property type="entry name" value="REGULATORY COMPONENTS OF SENSORY TRANSDUCTION SYSTEM"/>
    <property type="match status" value="1"/>
</dbReference>
<dbReference type="GO" id="GO:0052621">
    <property type="term" value="F:diguanylate cyclase activity"/>
    <property type="evidence" value="ECO:0007669"/>
    <property type="project" value="UniProtKB-EC"/>
</dbReference>